<dbReference type="InterPro" id="IPR006029">
    <property type="entry name" value="Neurotrans-gated_channel_TM"/>
</dbReference>
<evidence type="ECO:0000313" key="9">
    <source>
        <dbReference type="WBParaSite" id="PSAMB.scaffold7780size7127.g30518.t1"/>
    </source>
</evidence>
<dbReference type="InterPro" id="IPR018000">
    <property type="entry name" value="Neurotransmitter_ion_chnl_CS"/>
</dbReference>
<feature type="domain" description="Neurotransmitter-gated ion-channel ligand-binding" evidence="6">
    <location>
        <begin position="1"/>
        <end position="221"/>
    </location>
</feature>
<feature type="transmembrane region" description="Helical" evidence="5">
    <location>
        <begin position="222"/>
        <end position="245"/>
    </location>
</feature>
<dbReference type="CDD" id="cd18989">
    <property type="entry name" value="LGIC_ECD_cation"/>
    <property type="match status" value="1"/>
</dbReference>
<dbReference type="AlphaFoldDB" id="A0A914XDS3"/>
<dbReference type="PANTHER" id="PTHR18945">
    <property type="entry name" value="NEUROTRANSMITTER GATED ION CHANNEL"/>
    <property type="match status" value="1"/>
</dbReference>
<dbReference type="InterPro" id="IPR006201">
    <property type="entry name" value="Neur_channel"/>
</dbReference>
<comment type="caution">
    <text evidence="5">Lacks conserved residue(s) required for the propagation of feature annotation.</text>
</comment>
<evidence type="ECO:0000256" key="3">
    <source>
        <dbReference type="ARBA" id="ARBA00022989"/>
    </source>
</evidence>
<accession>A0A914XDS3</accession>
<dbReference type="InterPro" id="IPR036734">
    <property type="entry name" value="Neur_chan_lig-bd_sf"/>
</dbReference>
<dbReference type="Pfam" id="PF02932">
    <property type="entry name" value="Neur_chan_memb"/>
    <property type="match status" value="1"/>
</dbReference>
<dbReference type="PROSITE" id="PS00236">
    <property type="entry name" value="NEUROTR_ION_CHANNEL"/>
    <property type="match status" value="1"/>
</dbReference>
<dbReference type="InterPro" id="IPR038050">
    <property type="entry name" value="Neuro_actylchol_rec"/>
</dbReference>
<reference evidence="9" key="1">
    <citation type="submission" date="2022-11" db="UniProtKB">
        <authorList>
            <consortium name="WormBaseParasite"/>
        </authorList>
    </citation>
    <scope>IDENTIFICATION</scope>
</reference>
<comment type="subcellular location">
    <subcellularLocation>
        <location evidence="1">Membrane</location>
        <topology evidence="1">Multi-pass membrane protein</topology>
    </subcellularLocation>
</comment>
<feature type="transmembrane region" description="Helical" evidence="5">
    <location>
        <begin position="287"/>
        <end position="312"/>
    </location>
</feature>
<evidence type="ECO:0000259" key="6">
    <source>
        <dbReference type="Pfam" id="PF02931"/>
    </source>
</evidence>
<keyword evidence="5" id="KW-0406">Ion transport</keyword>
<dbReference type="GO" id="GO:0016020">
    <property type="term" value="C:membrane"/>
    <property type="evidence" value="ECO:0007669"/>
    <property type="project" value="UniProtKB-SubCell"/>
</dbReference>
<keyword evidence="4 5" id="KW-0472">Membrane</keyword>
<dbReference type="GO" id="GO:0005230">
    <property type="term" value="F:extracellular ligand-gated monoatomic ion channel activity"/>
    <property type="evidence" value="ECO:0007669"/>
    <property type="project" value="InterPro"/>
</dbReference>
<dbReference type="InterPro" id="IPR036719">
    <property type="entry name" value="Neuro-gated_channel_TM_sf"/>
</dbReference>
<sequence>MQNYTKEIRPVKDVDQTIEVILHPTLEYLVEVDELRESFTALFWFSMLWYDDFLVWNAKDFNDLDIIHLPATAIWRPDLMIYGAKRLEYMLEQFFRYSVKLEYALALESTIAKVQSNGKVVMELTQVVKMFCPFNIELFPFDTQNCAIRIGSWSFRSNRVNFQPLKPEGNTDFLKDQPEWSVISFTARMIDTEYGDLDQNITGENQTFSELSYNFIFQRKPIYYIFNLIIPSFIITLLSLIGLFSPFSSSTERQEKVTLGLTSLLAMSLILDLVSQEVPKSSKGIPILGRFILYQLIIIALAVLNAVIILICHRMVLLQKKSPPQIVLRFLLIKKYVRNSSLVSSNGLHLHVPEKEQDIETEPLST</sequence>
<keyword evidence="2 5" id="KW-0812">Transmembrane</keyword>
<dbReference type="PRINTS" id="PR00252">
    <property type="entry name" value="NRIONCHANNEL"/>
</dbReference>
<keyword evidence="5" id="KW-0813">Transport</keyword>
<dbReference type="CDD" id="cd19051">
    <property type="entry name" value="LGIC_TM_cation"/>
    <property type="match status" value="1"/>
</dbReference>
<dbReference type="Pfam" id="PF02931">
    <property type="entry name" value="Neur_chan_LBD"/>
    <property type="match status" value="1"/>
</dbReference>
<organism evidence="8 9">
    <name type="scientific">Plectus sambesii</name>
    <dbReference type="NCBI Taxonomy" id="2011161"/>
    <lineage>
        <taxon>Eukaryota</taxon>
        <taxon>Metazoa</taxon>
        <taxon>Ecdysozoa</taxon>
        <taxon>Nematoda</taxon>
        <taxon>Chromadorea</taxon>
        <taxon>Plectida</taxon>
        <taxon>Plectina</taxon>
        <taxon>Plectoidea</taxon>
        <taxon>Plectidae</taxon>
        <taxon>Plectus</taxon>
    </lineage>
</organism>
<dbReference type="FunFam" id="2.70.170.10:FF:000028">
    <property type="entry name" value="AcetylCholine Receptor"/>
    <property type="match status" value="1"/>
</dbReference>
<dbReference type="SUPFAM" id="SSF63712">
    <property type="entry name" value="Nicotinic receptor ligand binding domain-like"/>
    <property type="match status" value="1"/>
</dbReference>
<name>A0A914XDS3_9BILA</name>
<dbReference type="Gene3D" id="1.20.58.390">
    <property type="entry name" value="Neurotransmitter-gated ion-channel transmembrane domain"/>
    <property type="match status" value="1"/>
</dbReference>
<proteinExistence type="inferred from homology"/>
<dbReference type="Gene3D" id="2.70.170.10">
    <property type="entry name" value="Neurotransmitter-gated ion-channel ligand-binding domain"/>
    <property type="match status" value="1"/>
</dbReference>
<evidence type="ECO:0000256" key="1">
    <source>
        <dbReference type="ARBA" id="ARBA00004141"/>
    </source>
</evidence>
<evidence type="ECO:0000259" key="7">
    <source>
        <dbReference type="Pfam" id="PF02932"/>
    </source>
</evidence>
<dbReference type="GO" id="GO:0004888">
    <property type="term" value="F:transmembrane signaling receptor activity"/>
    <property type="evidence" value="ECO:0007669"/>
    <property type="project" value="InterPro"/>
</dbReference>
<dbReference type="InterPro" id="IPR006202">
    <property type="entry name" value="Neur_chan_lig-bd"/>
</dbReference>
<evidence type="ECO:0000256" key="5">
    <source>
        <dbReference type="RuleBase" id="RU000687"/>
    </source>
</evidence>
<keyword evidence="5" id="KW-0407">Ion channel</keyword>
<keyword evidence="3 5" id="KW-1133">Transmembrane helix</keyword>
<feature type="transmembrane region" description="Helical" evidence="5">
    <location>
        <begin position="257"/>
        <end position="275"/>
    </location>
</feature>
<evidence type="ECO:0000313" key="8">
    <source>
        <dbReference type="Proteomes" id="UP000887566"/>
    </source>
</evidence>
<keyword evidence="8" id="KW-1185">Reference proteome</keyword>
<dbReference type="Proteomes" id="UP000887566">
    <property type="component" value="Unplaced"/>
</dbReference>
<feature type="domain" description="Neurotransmitter-gated ion-channel transmembrane" evidence="7">
    <location>
        <begin position="228"/>
        <end position="323"/>
    </location>
</feature>
<protein>
    <submittedName>
        <fullName evidence="9">Neurotransmitter-gated ion-channel ligand-binding domain-containing protein</fullName>
    </submittedName>
</protein>
<dbReference type="WBParaSite" id="PSAMB.scaffold7780size7127.g30518.t1">
    <property type="protein sequence ID" value="PSAMB.scaffold7780size7127.g30518.t1"/>
    <property type="gene ID" value="PSAMB.scaffold7780size7127.g30518"/>
</dbReference>
<dbReference type="SUPFAM" id="SSF90112">
    <property type="entry name" value="Neurotransmitter-gated ion-channel transmembrane pore"/>
    <property type="match status" value="1"/>
</dbReference>
<evidence type="ECO:0000256" key="2">
    <source>
        <dbReference type="ARBA" id="ARBA00022692"/>
    </source>
</evidence>
<evidence type="ECO:0000256" key="4">
    <source>
        <dbReference type="ARBA" id="ARBA00023136"/>
    </source>
</evidence>
<comment type="similarity">
    <text evidence="5">Belongs to the ligand-gated ion channel (TC 1.A.9) family.</text>
</comment>